<evidence type="ECO:0000313" key="9">
    <source>
        <dbReference type="Proteomes" id="UP000133659"/>
    </source>
</evidence>
<proteinExistence type="inferred from homology"/>
<dbReference type="InterPro" id="IPR001616">
    <property type="entry name" value="Herpes_alk_exo"/>
</dbReference>
<organism evidence="8 9">
    <name type="scientific">Marek's disease virus serotype 2 MDV2</name>
    <dbReference type="NCBI Taxonomy" id="36353"/>
    <lineage>
        <taxon>Viruses</taxon>
        <taxon>Duplodnaviria</taxon>
        <taxon>Heunggongvirae</taxon>
        <taxon>Peploviricota</taxon>
        <taxon>Herviviricetes</taxon>
        <taxon>Herpesvirales</taxon>
        <taxon>Orthoherpesviridae</taxon>
        <taxon>Alphaherpesvirinae</taxon>
        <taxon>Mardivirus</taxon>
        <taxon>Mardivirus gallidalpha3</taxon>
        <taxon>Gallid alphaherpesvirus 3</taxon>
    </lineage>
</organism>
<dbReference type="Proteomes" id="UP000133659">
    <property type="component" value="Genome"/>
</dbReference>
<evidence type="ECO:0000256" key="7">
    <source>
        <dbReference type="ARBA" id="ARBA00023200"/>
    </source>
</evidence>
<keyword evidence="1" id="KW-1048">Host nucleus</keyword>
<dbReference type="InterPro" id="IPR034720">
    <property type="entry name" value="Viral_alk_exo"/>
</dbReference>
<accession>A0A1P7TZR4</accession>
<keyword evidence="5" id="KW-0378">Hydrolase</keyword>
<keyword evidence="2" id="KW-0945">Host-virus interaction</keyword>
<keyword evidence="3" id="KW-0540">Nuclease</keyword>
<evidence type="ECO:0000256" key="3">
    <source>
        <dbReference type="ARBA" id="ARBA00022722"/>
    </source>
</evidence>
<dbReference type="GO" id="GO:0003677">
    <property type="term" value="F:DNA binding"/>
    <property type="evidence" value="ECO:0007669"/>
    <property type="project" value="InterPro"/>
</dbReference>
<evidence type="ECO:0000256" key="4">
    <source>
        <dbReference type="ARBA" id="ARBA00022759"/>
    </source>
</evidence>
<evidence type="ECO:0000256" key="6">
    <source>
        <dbReference type="ARBA" id="ARBA00022839"/>
    </source>
</evidence>
<evidence type="ECO:0000256" key="5">
    <source>
        <dbReference type="ARBA" id="ARBA00022801"/>
    </source>
</evidence>
<keyword evidence="7" id="KW-1035">Host cytoplasm</keyword>
<dbReference type="GO" id="GO:0004527">
    <property type="term" value="F:exonuclease activity"/>
    <property type="evidence" value="ECO:0007669"/>
    <property type="project" value="UniProtKB-KW"/>
</dbReference>
<keyword evidence="6" id="KW-0269">Exonuclease</keyword>
<evidence type="ECO:0000313" key="8">
    <source>
        <dbReference type="EMBL" id="BAA82906.1"/>
    </source>
</evidence>
<evidence type="ECO:0000256" key="1">
    <source>
        <dbReference type="ARBA" id="ARBA00022562"/>
    </source>
</evidence>
<keyword evidence="4" id="KW-0255">Endonuclease</keyword>
<dbReference type="GO" id="GO:0004519">
    <property type="term" value="F:endonuclease activity"/>
    <property type="evidence" value="ECO:0007669"/>
    <property type="project" value="UniProtKB-KW"/>
</dbReference>
<reference evidence="8 9" key="1">
    <citation type="submission" date="1999-02" db="EMBL/GenBank/DDBJ databases">
        <title>The complete DNA sequence and transcription map of the unique long genome region of Marek's disease virus type 2.</title>
        <authorList>
            <person name="Jang H."/>
            <person name="Cai J."/>
            <person name="Izumiya Y."/>
            <person name="Murakami Y."/>
            <person name="Mochizuki M."/>
            <person name="Song C."/>
            <person name="Lee Y."/>
            <person name="Kai C."/>
            <person name="Takahashi E."/>
            <person name="Mikami T."/>
        </authorList>
    </citation>
    <scope>NUCLEOTIDE SEQUENCE [LARGE SCALE GENOMIC DNA]</scope>
    <source>
        <strain evidence="8">HPRS24</strain>
    </source>
</reference>
<dbReference type="Gene3D" id="3.90.320.10">
    <property type="match status" value="1"/>
</dbReference>
<evidence type="ECO:0000256" key="2">
    <source>
        <dbReference type="ARBA" id="ARBA00022581"/>
    </source>
</evidence>
<dbReference type="HAMAP" id="MF_04009">
    <property type="entry name" value="HSV_AN"/>
    <property type="match status" value="1"/>
</dbReference>
<protein>
    <submittedName>
        <fullName evidence="8">UL12 product homolog</fullName>
    </submittedName>
</protein>
<dbReference type="PRINTS" id="PR00924">
    <property type="entry name" value="ALKEXNUCLASE"/>
</dbReference>
<name>A0A1P7TZR4_9ALPH</name>
<dbReference type="Pfam" id="PF01771">
    <property type="entry name" value="Viral_alk_exo"/>
    <property type="match status" value="1"/>
</dbReference>
<dbReference type="EMBL" id="AB024414">
    <property type="protein sequence ID" value="BAA82906.1"/>
    <property type="molecule type" value="Genomic_DNA"/>
</dbReference>
<dbReference type="SUPFAM" id="SSF52980">
    <property type="entry name" value="Restriction endonuclease-like"/>
    <property type="match status" value="1"/>
</dbReference>
<dbReference type="InterPro" id="IPR011335">
    <property type="entry name" value="Restrct_endonuc-II-like"/>
</dbReference>
<gene>
    <name evidence="8" type="primary">ORF 17</name>
</gene>
<sequence>MEIDSTAMFRLGENGPRKRKKESEFKSCPKVFACAEHAEAVQSKPYDTVCYSVVVDYTFSDYILRNVDPKQSGPSPHPLYHRLLYITDVIKRGISEGRWPASSYSSLLEAEDKLLYESGANATSPSNHALFWCKIVETLTRPQADCELWHVLRQWLLTASTLKWTADGRINTVGIRPAEITAQGMPESVVFGTRNEPLARALIETYCLENPRYRPREPSRVLENARVPDETITVSSASDKYACGLMIDARTGMLGASLDMAVCPRSARGILTPALPDHSIETYEIKCRAKYAFYPECRSELSQCYERLLQTRTVAALRRFLYAINHPCVDYFKPDDFPKAKEALITCDDDWKVGLSRFRAISSNIKRNDFDSRHLASNKNCSSRVWLFGEPDLQTNAIHPLCWSTGEQSVLVPIFANPRHPNFKQIFVQNYVASNYFESNPVIPHLATFIGRRRRPGELGRRLTISEGNTGEPTPSVKIDPEQAIPVLLLITPVVVDVTFYGEVEEAGYRAFGELVQQVWAKQYP</sequence>
<dbReference type="InterPro" id="IPR011604">
    <property type="entry name" value="PDDEXK-like_dom_sf"/>
</dbReference>